<dbReference type="AlphaFoldDB" id="A0A5N6GX87"/>
<reference evidence="1" key="1">
    <citation type="submission" date="2019-04" db="EMBL/GenBank/DDBJ databases">
        <title>Friends and foes A comparative genomics study of 23 Aspergillus species from section Flavi.</title>
        <authorList>
            <consortium name="DOE Joint Genome Institute"/>
            <person name="Kjaerbolling I."/>
            <person name="Vesth T."/>
            <person name="Frisvad J.C."/>
            <person name="Nybo J.L."/>
            <person name="Theobald S."/>
            <person name="Kildgaard S."/>
            <person name="Isbrandt T."/>
            <person name="Kuo A."/>
            <person name="Sato A."/>
            <person name="Lyhne E.K."/>
            <person name="Kogle M.E."/>
            <person name="Wiebenga A."/>
            <person name="Kun R.S."/>
            <person name="Lubbers R.J."/>
            <person name="Makela M.R."/>
            <person name="Barry K."/>
            <person name="Chovatia M."/>
            <person name="Clum A."/>
            <person name="Daum C."/>
            <person name="Haridas S."/>
            <person name="He G."/>
            <person name="LaButti K."/>
            <person name="Lipzen A."/>
            <person name="Mondo S."/>
            <person name="Riley R."/>
            <person name="Salamov A."/>
            <person name="Simmons B.A."/>
            <person name="Magnuson J.K."/>
            <person name="Henrissat B."/>
            <person name="Mortensen U.H."/>
            <person name="Larsen T.O."/>
            <person name="Devries R.P."/>
            <person name="Grigoriev I.V."/>
            <person name="Machida M."/>
            <person name="Baker S.E."/>
            <person name="Andersen M.R."/>
        </authorList>
    </citation>
    <scope>NUCLEOTIDE SEQUENCE [LARGE SCALE GENOMIC DNA]</scope>
    <source>
        <strain evidence="1">CBS 121.62</strain>
    </source>
</reference>
<dbReference type="EMBL" id="ML734602">
    <property type="protein sequence ID" value="KAB8246184.1"/>
    <property type="molecule type" value="Genomic_DNA"/>
</dbReference>
<organism evidence="1">
    <name type="scientific">Aspergillus flavus</name>
    <dbReference type="NCBI Taxonomy" id="5059"/>
    <lineage>
        <taxon>Eukaryota</taxon>
        <taxon>Fungi</taxon>
        <taxon>Dikarya</taxon>
        <taxon>Ascomycota</taxon>
        <taxon>Pezizomycotina</taxon>
        <taxon>Eurotiomycetes</taxon>
        <taxon>Eurotiomycetidae</taxon>
        <taxon>Eurotiales</taxon>
        <taxon>Aspergillaceae</taxon>
        <taxon>Aspergillus</taxon>
        <taxon>Aspergillus subgen. Circumdati</taxon>
    </lineage>
</organism>
<evidence type="ECO:0000313" key="1">
    <source>
        <dbReference type="EMBL" id="KAB8246184.1"/>
    </source>
</evidence>
<accession>A0A5N6GX87</accession>
<name>A0A5N6GX87_ASPFL</name>
<sequence>MIAGWATRRTTEYSIEKPPLVHKVTSSTTSQVVVGLDNCLPEHFSHRSAARGLFTCFIFIFFFPRRFSMTILCRSQLARCRLGARVDHWRLQQFSPPWDPAITTIPISRGCNPHLHLVMTRDCLPIKGELKSLPEISAFWQFCLYTTEYFLWDLNEVHIPRLSTLQAPIQCDIH</sequence>
<dbReference type="Proteomes" id="UP000325434">
    <property type="component" value="Unassembled WGS sequence"/>
</dbReference>
<protein>
    <submittedName>
        <fullName evidence="1">Uncharacterized protein</fullName>
    </submittedName>
</protein>
<gene>
    <name evidence="1" type="ORF">BDV35DRAFT_231034</name>
</gene>
<proteinExistence type="predicted"/>